<keyword evidence="5 9" id="KW-0808">Transferase</keyword>
<keyword evidence="7 9" id="KW-0663">Pyridoxal phosphate</keyword>
<feature type="binding site" evidence="9">
    <location>
        <position position="209"/>
    </location>
    <ligand>
        <name>pyridoxal 5'-phosphate</name>
        <dbReference type="ChEBI" id="CHEBI:597326"/>
    </ligand>
</feature>
<evidence type="ECO:0000256" key="4">
    <source>
        <dbReference type="ARBA" id="ARBA00011738"/>
    </source>
</evidence>
<dbReference type="EC" id="2.3.1.47" evidence="9"/>
<dbReference type="RefSeq" id="WP_246232502.1">
    <property type="nucleotide sequence ID" value="NZ_CP053069.1"/>
</dbReference>
<evidence type="ECO:0000313" key="13">
    <source>
        <dbReference type="Proteomes" id="UP000501534"/>
    </source>
</evidence>
<dbReference type="Gene3D" id="3.90.1150.10">
    <property type="entry name" value="Aspartate Aminotransferase, domain 1"/>
    <property type="match status" value="1"/>
</dbReference>
<dbReference type="InterPro" id="IPR001917">
    <property type="entry name" value="Aminotrans_II_pyridoxalP_BS"/>
</dbReference>
<protein>
    <recommendedName>
        <fullName evidence="9">8-amino-7-oxononanoate synthase</fullName>
        <shortName evidence="9">AONS</shortName>
        <ecNumber evidence="9">2.3.1.47</ecNumber>
    </recommendedName>
    <alternativeName>
        <fullName evidence="9">7-keto-8-amino-pelargonic acid synthase</fullName>
        <shortName evidence="9">7-KAP synthase</shortName>
        <shortName evidence="9">KAPA synthase</shortName>
    </alternativeName>
    <alternativeName>
        <fullName evidence="9">8-amino-7-ketopelargonate synthase</fullName>
    </alternativeName>
</protein>
<evidence type="ECO:0000313" key="12">
    <source>
        <dbReference type="EMBL" id="QJR09662.1"/>
    </source>
</evidence>
<reference evidence="12 13" key="1">
    <citation type="submission" date="2020-04" db="EMBL/GenBank/DDBJ databases">
        <title>Usitatibacter rugosus gen. nov., sp. nov. and Usitatibacter palustris sp. nov., novel members of Usitatibacteraceae fam. nov. within the order Nitrosomonadales isolated from soil.</title>
        <authorList>
            <person name="Huber K.J."/>
            <person name="Neumann-Schaal M."/>
            <person name="Geppert A."/>
            <person name="Luckner M."/>
            <person name="Wanner G."/>
            <person name="Overmann J."/>
        </authorList>
    </citation>
    <scope>NUCLEOTIDE SEQUENCE [LARGE SCALE GENOMIC DNA]</scope>
    <source>
        <strain evidence="12 13">0125_3</strain>
    </source>
</reference>
<dbReference type="InterPro" id="IPR004839">
    <property type="entry name" value="Aminotransferase_I/II_large"/>
</dbReference>
<dbReference type="NCBIfam" id="TIGR00858">
    <property type="entry name" value="bioF"/>
    <property type="match status" value="1"/>
</dbReference>
<feature type="binding site" evidence="9">
    <location>
        <position position="181"/>
    </location>
    <ligand>
        <name>pyridoxal 5'-phosphate</name>
        <dbReference type="ChEBI" id="CHEBI:597326"/>
    </ligand>
</feature>
<dbReference type="InterPro" id="IPR050087">
    <property type="entry name" value="AON_synthase_class-II"/>
</dbReference>
<comment type="cofactor">
    <cofactor evidence="1 9 10">
        <name>pyridoxal 5'-phosphate</name>
        <dbReference type="ChEBI" id="CHEBI:597326"/>
    </cofactor>
</comment>
<keyword evidence="13" id="KW-1185">Reference proteome</keyword>
<dbReference type="KEGG" id="uru:DSM104443_00711"/>
<dbReference type="InterPro" id="IPR004723">
    <property type="entry name" value="AONS_Archaea/Proteobacteria"/>
</dbReference>
<dbReference type="PANTHER" id="PTHR13693">
    <property type="entry name" value="CLASS II AMINOTRANSFERASE/8-AMINO-7-OXONONANOATE SYNTHASE"/>
    <property type="match status" value="1"/>
</dbReference>
<dbReference type="UniPathway" id="UPA00078"/>
<dbReference type="PROSITE" id="PS00599">
    <property type="entry name" value="AA_TRANSFER_CLASS_2"/>
    <property type="match status" value="1"/>
</dbReference>
<comment type="similarity">
    <text evidence="3 9">Belongs to the class-II pyridoxal-phosphate-dependent aminotransferase family. BioF subfamily.</text>
</comment>
<dbReference type="GO" id="GO:0030170">
    <property type="term" value="F:pyridoxal phosphate binding"/>
    <property type="evidence" value="ECO:0007669"/>
    <property type="project" value="UniProtKB-UniRule"/>
</dbReference>
<feature type="domain" description="Aminotransferase class I/classII large" evidence="11">
    <location>
        <begin position="42"/>
        <end position="382"/>
    </location>
</feature>
<evidence type="ECO:0000256" key="3">
    <source>
        <dbReference type="ARBA" id="ARBA00010008"/>
    </source>
</evidence>
<name>A0A6M4GRB5_9PROT</name>
<feature type="binding site" evidence="9">
    <location>
        <position position="354"/>
    </location>
    <ligand>
        <name>substrate</name>
    </ligand>
</feature>
<comment type="function">
    <text evidence="9">Catalyzes the decarboxylative condensation of pimeloyl-[acyl-carrier protein] and L-alanine to produce 8-amino-7-oxononanoate (AON), [acyl-carrier protein], and carbon dioxide.</text>
</comment>
<dbReference type="Gene3D" id="3.40.640.10">
    <property type="entry name" value="Type I PLP-dependent aspartate aminotransferase-like (Major domain)"/>
    <property type="match status" value="1"/>
</dbReference>
<evidence type="ECO:0000256" key="9">
    <source>
        <dbReference type="HAMAP-Rule" id="MF_01693"/>
    </source>
</evidence>
<comment type="subunit">
    <text evidence="4 9">Homodimer.</text>
</comment>
<feature type="binding site" evidence="9">
    <location>
        <position position="135"/>
    </location>
    <ligand>
        <name>substrate</name>
    </ligand>
</feature>
<keyword evidence="6 9" id="KW-0093">Biotin biosynthesis</keyword>
<evidence type="ECO:0000256" key="7">
    <source>
        <dbReference type="ARBA" id="ARBA00022898"/>
    </source>
</evidence>
<dbReference type="Proteomes" id="UP000501534">
    <property type="component" value="Chromosome"/>
</dbReference>
<comment type="pathway">
    <text evidence="2 9">Cofactor biosynthesis; biotin biosynthesis.</text>
</comment>
<evidence type="ECO:0000259" key="11">
    <source>
        <dbReference type="Pfam" id="PF00155"/>
    </source>
</evidence>
<accession>A0A6M4GRB5</accession>
<organism evidence="12 13">
    <name type="scientific">Usitatibacter rugosus</name>
    <dbReference type="NCBI Taxonomy" id="2732067"/>
    <lineage>
        <taxon>Bacteria</taxon>
        <taxon>Pseudomonadati</taxon>
        <taxon>Pseudomonadota</taxon>
        <taxon>Betaproteobacteria</taxon>
        <taxon>Nitrosomonadales</taxon>
        <taxon>Usitatibacteraceae</taxon>
        <taxon>Usitatibacter</taxon>
    </lineage>
</organism>
<evidence type="ECO:0000256" key="6">
    <source>
        <dbReference type="ARBA" id="ARBA00022756"/>
    </source>
</evidence>
<comment type="catalytic activity">
    <reaction evidence="8 9">
        <text>6-carboxyhexanoyl-[ACP] + L-alanine + H(+) = (8S)-8-amino-7-oxononanoate + holo-[ACP] + CO2</text>
        <dbReference type="Rhea" id="RHEA:42288"/>
        <dbReference type="Rhea" id="RHEA-COMP:9685"/>
        <dbReference type="Rhea" id="RHEA-COMP:9955"/>
        <dbReference type="ChEBI" id="CHEBI:15378"/>
        <dbReference type="ChEBI" id="CHEBI:16526"/>
        <dbReference type="ChEBI" id="CHEBI:57972"/>
        <dbReference type="ChEBI" id="CHEBI:64479"/>
        <dbReference type="ChEBI" id="CHEBI:78846"/>
        <dbReference type="ChEBI" id="CHEBI:149468"/>
        <dbReference type="EC" id="2.3.1.47"/>
    </reaction>
</comment>
<dbReference type="InterPro" id="IPR022834">
    <property type="entry name" value="AONS_Proteobacteria"/>
</dbReference>
<gene>
    <name evidence="9 12" type="primary">bioF</name>
    <name evidence="12" type="ORF">DSM104443_00711</name>
</gene>
<feature type="binding site" evidence="9">
    <location>
        <position position="23"/>
    </location>
    <ligand>
        <name>substrate</name>
    </ligand>
</feature>
<dbReference type="SUPFAM" id="SSF53383">
    <property type="entry name" value="PLP-dependent transferases"/>
    <property type="match status" value="1"/>
</dbReference>
<dbReference type="HAMAP" id="MF_01693">
    <property type="entry name" value="BioF_aminotrans_2"/>
    <property type="match status" value="1"/>
</dbReference>
<evidence type="ECO:0000256" key="5">
    <source>
        <dbReference type="ARBA" id="ARBA00022679"/>
    </source>
</evidence>
<dbReference type="PANTHER" id="PTHR13693:SF100">
    <property type="entry name" value="8-AMINO-7-OXONONANOATE SYNTHASE"/>
    <property type="match status" value="1"/>
</dbReference>
<dbReference type="GO" id="GO:0009102">
    <property type="term" value="P:biotin biosynthetic process"/>
    <property type="evidence" value="ECO:0007669"/>
    <property type="project" value="UniProtKB-UniRule"/>
</dbReference>
<dbReference type="InterPro" id="IPR015424">
    <property type="entry name" value="PyrdxlP-dep_Trfase"/>
</dbReference>
<sequence length="388" mass="41122">MGTTGIERLVLGLEAAGERSLRRTRRAIATPQGPRIRSGGRELLNFSSNDYLGLANHPALREAAKRSIDEHGVGAGASPLVSGYLDIHREAEERFARFVDLPRALLFASGYAANLGILGALADRSAEIFADKLNHACLTDGAHLSRATFTRYPHGDMEALEQRLRESKCALRIVATDTVFSMDGDVAPLGRLLELCEAHDAWLVLDDAHGIGVLGARGHGSLEHATLRSPRIVYMATLGKALGGYGAFVAGEAGLVDWLVQRARTYIYSTALPPMAASAAIAAMDLIDREPGVVGTLHARIAQFRSACSAAGIALGESQTAIQPLPLGDAQRALEVASRLNDAGFLVPAIRPPTVPEGTSRLRVSLSAAHRTEDVQALVAALAAALRP</sequence>
<feature type="modified residue" description="N6-(pyridoxal phosphate)lysine" evidence="9 10">
    <location>
        <position position="240"/>
    </location>
</feature>
<feature type="binding site" evidence="9">
    <location>
        <position position="237"/>
    </location>
    <ligand>
        <name>pyridoxal 5'-phosphate</name>
        <dbReference type="ChEBI" id="CHEBI:597326"/>
    </ligand>
</feature>
<keyword evidence="12" id="KW-0012">Acyltransferase</keyword>
<feature type="binding site" evidence="9">
    <location>
        <begin position="110"/>
        <end position="111"/>
    </location>
    <ligand>
        <name>pyridoxal 5'-phosphate</name>
        <dbReference type="ChEBI" id="CHEBI:597326"/>
    </ligand>
</feature>
<dbReference type="InterPro" id="IPR015422">
    <property type="entry name" value="PyrdxlP-dep_Trfase_small"/>
</dbReference>
<evidence type="ECO:0000256" key="8">
    <source>
        <dbReference type="ARBA" id="ARBA00047715"/>
    </source>
</evidence>
<evidence type="ECO:0000256" key="1">
    <source>
        <dbReference type="ARBA" id="ARBA00001933"/>
    </source>
</evidence>
<dbReference type="GO" id="GO:0008710">
    <property type="term" value="F:8-amino-7-oxononanoate synthase activity"/>
    <property type="evidence" value="ECO:0007669"/>
    <property type="project" value="UniProtKB-UniRule"/>
</dbReference>
<dbReference type="EMBL" id="CP053069">
    <property type="protein sequence ID" value="QJR09662.1"/>
    <property type="molecule type" value="Genomic_DNA"/>
</dbReference>
<proteinExistence type="inferred from homology"/>
<dbReference type="AlphaFoldDB" id="A0A6M4GRB5"/>
<evidence type="ECO:0000256" key="10">
    <source>
        <dbReference type="PIRSR" id="PIRSR604723-51"/>
    </source>
</evidence>
<dbReference type="InterPro" id="IPR015421">
    <property type="entry name" value="PyrdxlP-dep_Trfase_major"/>
</dbReference>
<dbReference type="Pfam" id="PF00155">
    <property type="entry name" value="Aminotran_1_2"/>
    <property type="match status" value="1"/>
</dbReference>
<evidence type="ECO:0000256" key="2">
    <source>
        <dbReference type="ARBA" id="ARBA00004746"/>
    </source>
</evidence>